<name>A0A3Q9G3M7_9ACTO</name>
<keyword evidence="3 5" id="KW-0067">ATP-binding</keyword>
<dbReference type="EC" id="6.3.2.2" evidence="5"/>
<comment type="function">
    <text evidence="5">ATP-dependent carboxylate-amine ligase which exhibits weak glutamate--cysteine ligase activity.</text>
</comment>
<comment type="catalytic activity">
    <reaction evidence="4 5">
        <text>L-cysteine + L-glutamate + ATP = gamma-L-glutamyl-L-cysteine + ADP + phosphate + H(+)</text>
        <dbReference type="Rhea" id="RHEA:13285"/>
        <dbReference type="ChEBI" id="CHEBI:15378"/>
        <dbReference type="ChEBI" id="CHEBI:29985"/>
        <dbReference type="ChEBI" id="CHEBI:30616"/>
        <dbReference type="ChEBI" id="CHEBI:35235"/>
        <dbReference type="ChEBI" id="CHEBI:43474"/>
        <dbReference type="ChEBI" id="CHEBI:58173"/>
        <dbReference type="ChEBI" id="CHEBI:456216"/>
        <dbReference type="EC" id="6.3.2.2"/>
    </reaction>
</comment>
<evidence type="ECO:0000313" key="7">
    <source>
        <dbReference type="Proteomes" id="UP000280344"/>
    </source>
</evidence>
<dbReference type="Proteomes" id="UP000280344">
    <property type="component" value="Chromosome"/>
</dbReference>
<dbReference type="GO" id="GO:0004357">
    <property type="term" value="F:glutamate-cysteine ligase activity"/>
    <property type="evidence" value="ECO:0007669"/>
    <property type="project" value="UniProtKB-EC"/>
</dbReference>
<evidence type="ECO:0000256" key="4">
    <source>
        <dbReference type="ARBA" id="ARBA00048819"/>
    </source>
</evidence>
<dbReference type="GO" id="GO:0005524">
    <property type="term" value="F:ATP binding"/>
    <property type="evidence" value="ECO:0007669"/>
    <property type="project" value="UniProtKB-KW"/>
</dbReference>
<dbReference type="SUPFAM" id="SSF55931">
    <property type="entry name" value="Glutamine synthetase/guanido kinase"/>
    <property type="match status" value="1"/>
</dbReference>
<dbReference type="GO" id="GO:0042398">
    <property type="term" value="P:modified amino acid biosynthetic process"/>
    <property type="evidence" value="ECO:0007669"/>
    <property type="project" value="InterPro"/>
</dbReference>
<gene>
    <name evidence="6" type="ORF">EJ997_04210</name>
</gene>
<evidence type="ECO:0000256" key="5">
    <source>
        <dbReference type="HAMAP-Rule" id="MF_01609"/>
    </source>
</evidence>
<dbReference type="KEGG" id="flh:EJ997_04210"/>
<evidence type="ECO:0000313" key="6">
    <source>
        <dbReference type="EMBL" id="AZQ76664.1"/>
    </source>
</evidence>
<keyword evidence="7" id="KW-1185">Reference proteome</keyword>
<dbReference type="EMBL" id="CP034593">
    <property type="protein sequence ID" value="AZQ76664.1"/>
    <property type="molecule type" value="Genomic_DNA"/>
</dbReference>
<keyword evidence="1 5" id="KW-0436">Ligase</keyword>
<evidence type="ECO:0000256" key="2">
    <source>
        <dbReference type="ARBA" id="ARBA00022741"/>
    </source>
</evidence>
<dbReference type="InterPro" id="IPR006336">
    <property type="entry name" value="GCS2"/>
</dbReference>
<dbReference type="PANTHER" id="PTHR36510">
    <property type="entry name" value="GLUTAMATE--CYSTEINE LIGASE 2-RELATED"/>
    <property type="match status" value="1"/>
</dbReference>
<protein>
    <recommendedName>
        <fullName evidence="5">Putative glutamate--cysteine ligase 2</fullName>
        <ecNumber evidence="5">6.3.2.2</ecNumber>
    </recommendedName>
    <alternativeName>
        <fullName evidence="5">Gamma-glutamylcysteine synthetase 2</fullName>
        <shortName evidence="5">GCS 2</shortName>
        <shortName evidence="5">Gamma-GCS 2</shortName>
    </alternativeName>
</protein>
<dbReference type="PANTHER" id="PTHR36510:SF1">
    <property type="entry name" value="GLUTAMATE--CYSTEINE LIGASE 2-RELATED"/>
    <property type="match status" value="1"/>
</dbReference>
<dbReference type="RefSeq" id="WP_126703472.1">
    <property type="nucleotide sequence ID" value="NZ_CP034593.1"/>
</dbReference>
<dbReference type="InterPro" id="IPR050141">
    <property type="entry name" value="GCL_type2/YbdK_subfam"/>
</dbReference>
<dbReference type="InterPro" id="IPR014746">
    <property type="entry name" value="Gln_synth/guanido_kin_cat_dom"/>
</dbReference>
<dbReference type="InterPro" id="IPR011793">
    <property type="entry name" value="YbdK"/>
</dbReference>
<keyword evidence="2 5" id="KW-0547">Nucleotide-binding</keyword>
<dbReference type="OrthoDB" id="9769628at2"/>
<comment type="similarity">
    <text evidence="5">Belongs to the glutamate--cysteine ligase type 2 family. YbdK subfamily.</text>
</comment>
<dbReference type="Pfam" id="PF04107">
    <property type="entry name" value="GCS2"/>
    <property type="match status" value="1"/>
</dbReference>
<dbReference type="Gene3D" id="3.30.590.20">
    <property type="match status" value="1"/>
</dbReference>
<reference evidence="6 7" key="1">
    <citation type="submission" date="2018-12" db="EMBL/GenBank/DDBJ databases">
        <title>Complete genome sequence of Flaviflexus sp. H23T48.</title>
        <authorList>
            <person name="Bae J.-W."/>
            <person name="Lee J.-Y."/>
        </authorList>
    </citation>
    <scope>NUCLEOTIDE SEQUENCE [LARGE SCALE GENOMIC DNA]</scope>
    <source>
        <strain evidence="6 7">H23T48</strain>
    </source>
</reference>
<organism evidence="6 7">
    <name type="scientific">Flaviflexus ciconiae</name>
    <dbReference type="NCBI Taxonomy" id="2496867"/>
    <lineage>
        <taxon>Bacteria</taxon>
        <taxon>Bacillati</taxon>
        <taxon>Actinomycetota</taxon>
        <taxon>Actinomycetes</taxon>
        <taxon>Actinomycetales</taxon>
        <taxon>Actinomycetaceae</taxon>
        <taxon>Flaviflexus</taxon>
    </lineage>
</organism>
<evidence type="ECO:0000256" key="3">
    <source>
        <dbReference type="ARBA" id="ARBA00022840"/>
    </source>
</evidence>
<dbReference type="AlphaFoldDB" id="A0A3Q9G3M7"/>
<dbReference type="NCBIfam" id="NF010044">
    <property type="entry name" value="PRK13517.1-4"/>
    <property type="match status" value="1"/>
</dbReference>
<dbReference type="HAMAP" id="MF_01609">
    <property type="entry name" value="Glu_cys_ligase_2"/>
    <property type="match status" value="1"/>
</dbReference>
<accession>A0A3Q9G3M7</accession>
<evidence type="ECO:0000256" key="1">
    <source>
        <dbReference type="ARBA" id="ARBA00022598"/>
    </source>
</evidence>
<dbReference type="NCBIfam" id="NF010042">
    <property type="entry name" value="PRK13517.1-2"/>
    <property type="match status" value="1"/>
</dbReference>
<dbReference type="NCBIfam" id="TIGR02050">
    <property type="entry name" value="gshA_cyan_rel"/>
    <property type="match status" value="1"/>
</dbReference>
<proteinExistence type="inferred from homology"/>
<sequence>MDFAKSEQSTVGIEWELQLIDQDSNDLRQAAAYVMEQLKDQKFIQAEMLLNTVEVTSGVHHTIAGCIEDIRVGAEAVREVTDPLRIDIASAGSHPFANPAYQRVTDSDRYAELVNRTQYWGRQMLLFGTHVHVGIDRREKVLPIIRAMLTRGFHIQALSSSSPYWAGEHTQYASNRAMVFQQLPTSGTPRQFEQWHELEQYTSDLKKTGVIEHFNEVRWDIRPSPGWGTIETRVCDANTNIYELQAIAALIHCMVDHFSTEWDEGRELPWIPDWYVAENKWRASRYGMDAILVVDRDGNEEHVLDTVKRMVRRLEPTAEKLGCLEELSGINDILEIGAAYQRFIEVAKRNDGSLDAVVEHMRSEMKADKPLPSAFTSPERQGPR</sequence>